<gene>
    <name evidence="2" type="ORF">SAMN05444165_4227</name>
</gene>
<keyword evidence="3" id="KW-1185">Reference proteome</keyword>
<sequence length="156" mass="17169">MTQSAENKHLIPRKPVSAVHHERVARSALEFCEEQIRNLQRIVALSATMQRQPAITSDERKNQQTMLCLLTDTAETYLMQAEGSREMFRIISHDACGIPDATISAKSAARLLSPTGKANTDSRTSRGTRKAARDTATSSKRVKTATTDAHAIAVQH</sequence>
<feature type="region of interest" description="Disordered" evidence="1">
    <location>
        <begin position="114"/>
        <end position="147"/>
    </location>
</feature>
<dbReference type="OrthoDB" id="9097382at2"/>
<accession>A0A1N6KQ55</accession>
<protein>
    <submittedName>
        <fullName evidence="2">Uncharacterized protein</fullName>
    </submittedName>
</protein>
<dbReference type="RefSeq" id="WP_074298851.1">
    <property type="nucleotide sequence ID" value="NZ_FSRU01000002.1"/>
</dbReference>
<evidence type="ECO:0000313" key="2">
    <source>
        <dbReference type="EMBL" id="SIO58653.1"/>
    </source>
</evidence>
<feature type="compositionally biased region" description="Polar residues" evidence="1">
    <location>
        <begin position="135"/>
        <end position="147"/>
    </location>
</feature>
<dbReference type="AlphaFoldDB" id="A0A1N6KQ55"/>
<evidence type="ECO:0000256" key="1">
    <source>
        <dbReference type="SAM" id="MobiDB-lite"/>
    </source>
</evidence>
<reference evidence="2 3" key="1">
    <citation type="submission" date="2016-11" db="EMBL/GenBank/DDBJ databases">
        <authorList>
            <person name="Jaros S."/>
            <person name="Januszkiewicz K."/>
            <person name="Wedrychowicz H."/>
        </authorList>
    </citation>
    <scope>NUCLEOTIDE SEQUENCE [LARGE SCALE GENOMIC DNA]</scope>
    <source>
        <strain evidence="2 3">GAS95</strain>
    </source>
</reference>
<proteinExistence type="predicted"/>
<organism evidence="2 3">
    <name type="scientific">Paraburkholderia phenazinium</name>
    <dbReference type="NCBI Taxonomy" id="60549"/>
    <lineage>
        <taxon>Bacteria</taxon>
        <taxon>Pseudomonadati</taxon>
        <taxon>Pseudomonadota</taxon>
        <taxon>Betaproteobacteria</taxon>
        <taxon>Burkholderiales</taxon>
        <taxon>Burkholderiaceae</taxon>
        <taxon>Paraburkholderia</taxon>
    </lineage>
</organism>
<name>A0A1N6KQ55_9BURK</name>
<dbReference type="EMBL" id="FSRU01000002">
    <property type="protein sequence ID" value="SIO58653.1"/>
    <property type="molecule type" value="Genomic_DNA"/>
</dbReference>
<evidence type="ECO:0000313" key="3">
    <source>
        <dbReference type="Proteomes" id="UP000185151"/>
    </source>
</evidence>
<dbReference type="Proteomes" id="UP000185151">
    <property type="component" value="Unassembled WGS sequence"/>
</dbReference>